<reference evidence="1 2" key="1">
    <citation type="journal article" date="2012" name="BMC Genomics">
        <title>Comparative genomics of the white-rot fungi, Phanerochaete carnosa and P. chrysosporium, to elucidate the genetic basis of the distinct wood types they colonize.</title>
        <authorList>
            <person name="Suzuki H."/>
            <person name="MacDonald J."/>
            <person name="Syed K."/>
            <person name="Salamov A."/>
            <person name="Hori C."/>
            <person name="Aerts A."/>
            <person name="Henrissat B."/>
            <person name="Wiebenga A."/>
            <person name="vanKuyk P.A."/>
            <person name="Barry K."/>
            <person name="Lindquist E."/>
            <person name="LaButti K."/>
            <person name="Lapidus A."/>
            <person name="Lucas S."/>
            <person name="Coutinho P."/>
            <person name="Gong Y."/>
            <person name="Samejima M."/>
            <person name="Mahadevan R."/>
            <person name="Abou-Zaid M."/>
            <person name="de Vries R.P."/>
            <person name="Igarashi K."/>
            <person name="Yadav J.S."/>
            <person name="Grigoriev I.V."/>
            <person name="Master E.R."/>
        </authorList>
    </citation>
    <scope>NUCLEOTIDE SEQUENCE [LARGE SCALE GENOMIC DNA]</scope>
    <source>
        <strain evidence="1 2">HHB-10118-sp</strain>
    </source>
</reference>
<accession>K5V1S2</accession>
<sequence>MNDSGDDSDLLNPSNPALVSFVRISRHAKRADILSQVENVGWHFELEGTPVAVSCEGPPWQSVANGTTVIPTALEHRVKWSGDSYTTSEENRLNLWGTVQLAKSGRVSEKLLFRSQDADNGISFPLKPPRRSEVPLQRLHVGRGAIPNALADVPCDLLSVADLLAKLNDVLGTSYPLGTPGLRDCLEYAASTSNDFGEVYGTLRPQWSIRQPGSNDFVTVLARMKDRHDEDQRRRENAVRDHSIQDSQIPPRRVWDLYSNRVLPFHVVPWENNEDSSCLPADLWAVSHTWVHGRGRILVMTPINGRRWPVSLPRGTSLDHIRIELLNMGAKYVWVDVLCLWLEGNADDDKARLEEWKLDVPTVGHVYQAYPRGRPCITYFNGLGLPFNASPTVLKSDDHWFNHLWTLQETSSSWLPGGLTAAPLPDSRNFFTRLQDLISNMSRWDHFADIVQAVRGRYCPTDHGKMSCLAYLLQCTTLPLYNRSISLETAWTLLIKHMPARNRTSLFLQHESDALFGLWTSWSGLLASPPSLLLSNRTLDAEELRLVDPQQVHTDEPGEYYHTGCVTKPCRIVSSPNDTRRNTGGPQAFQLHFYDHAEPITVEVSATETHGYLVPDVPYHFVGVGHPWKDCWVAVEVVGERDVLGEKALEVIKWGVIHMDEDEGQKFVGLGLGEDSTRVTYLWGEKALGRSGHVDKYITA</sequence>
<protein>
    <recommendedName>
        <fullName evidence="3">Heterokaryon incompatibility domain-containing protein</fullName>
    </recommendedName>
</protein>
<dbReference type="RefSeq" id="XP_007394299.1">
    <property type="nucleotide sequence ID" value="XM_007394237.1"/>
</dbReference>
<dbReference type="HOGENOM" id="CLU_016205_0_0_1"/>
<dbReference type="Proteomes" id="UP000008370">
    <property type="component" value="Unassembled WGS sequence"/>
</dbReference>
<evidence type="ECO:0008006" key="3">
    <source>
        <dbReference type="Google" id="ProtNLM"/>
    </source>
</evidence>
<evidence type="ECO:0000313" key="2">
    <source>
        <dbReference type="Proteomes" id="UP000008370"/>
    </source>
</evidence>
<proteinExistence type="predicted"/>
<dbReference type="InParanoid" id="K5V1S2"/>
<evidence type="ECO:0000313" key="1">
    <source>
        <dbReference type="EMBL" id="EKM56451.1"/>
    </source>
</evidence>
<dbReference type="GeneID" id="18920799"/>
<feature type="non-terminal residue" evidence="1">
    <location>
        <position position="1"/>
    </location>
</feature>
<dbReference type="EMBL" id="JH930471">
    <property type="protein sequence ID" value="EKM56451.1"/>
    <property type="molecule type" value="Genomic_DNA"/>
</dbReference>
<organism evidence="1 2">
    <name type="scientific">Phanerochaete carnosa (strain HHB-10118-sp)</name>
    <name type="common">White-rot fungus</name>
    <name type="synonym">Peniophora carnosa</name>
    <dbReference type="NCBI Taxonomy" id="650164"/>
    <lineage>
        <taxon>Eukaryota</taxon>
        <taxon>Fungi</taxon>
        <taxon>Dikarya</taxon>
        <taxon>Basidiomycota</taxon>
        <taxon>Agaricomycotina</taxon>
        <taxon>Agaricomycetes</taxon>
        <taxon>Polyporales</taxon>
        <taxon>Phanerochaetaceae</taxon>
        <taxon>Phanerochaete</taxon>
    </lineage>
</organism>
<dbReference type="KEGG" id="pco:PHACADRAFT_92835"/>
<gene>
    <name evidence="1" type="ORF">PHACADRAFT_92835</name>
</gene>
<dbReference type="AlphaFoldDB" id="K5V1S2"/>
<name>K5V1S2_PHACS</name>
<keyword evidence="2" id="KW-1185">Reference proteome</keyword>